<protein>
    <submittedName>
        <fullName evidence="2">Uncharacterized protein</fullName>
    </submittedName>
</protein>
<evidence type="ECO:0000256" key="1">
    <source>
        <dbReference type="SAM" id="MobiDB-lite"/>
    </source>
</evidence>
<feature type="region of interest" description="Disordered" evidence="1">
    <location>
        <begin position="93"/>
        <end position="138"/>
    </location>
</feature>
<feature type="compositionally biased region" description="Basic and acidic residues" evidence="1">
    <location>
        <begin position="11"/>
        <end position="20"/>
    </location>
</feature>
<organism evidence="2 3">
    <name type="scientific">Rhipicephalus sanguineus</name>
    <name type="common">Brown dog tick</name>
    <name type="synonym">Ixodes sanguineus</name>
    <dbReference type="NCBI Taxonomy" id="34632"/>
    <lineage>
        <taxon>Eukaryota</taxon>
        <taxon>Metazoa</taxon>
        <taxon>Ecdysozoa</taxon>
        <taxon>Arthropoda</taxon>
        <taxon>Chelicerata</taxon>
        <taxon>Arachnida</taxon>
        <taxon>Acari</taxon>
        <taxon>Parasitiformes</taxon>
        <taxon>Ixodida</taxon>
        <taxon>Ixodoidea</taxon>
        <taxon>Ixodidae</taxon>
        <taxon>Rhipicephalinae</taxon>
        <taxon>Rhipicephalus</taxon>
        <taxon>Rhipicephalus</taxon>
    </lineage>
</organism>
<sequence length="138" mass="15730">MIPSPQQARQRSPDPRRLEPAELTPVYQRTSRRLSGEQPEFGPLFDSLRPAETVSSADTTIAAQATPSPSHIIVDSPRTPEARHFLRFQMPPNKWHAKRPMQRRCARVNTPRRKKKTGGSWYERLATGGEMKRSTKLS</sequence>
<accession>A0A9D4PKD0</accession>
<name>A0A9D4PKD0_RHISA</name>
<dbReference type="EMBL" id="JABSTV010001253">
    <property type="protein sequence ID" value="KAH7944640.1"/>
    <property type="molecule type" value="Genomic_DNA"/>
</dbReference>
<feature type="region of interest" description="Disordered" evidence="1">
    <location>
        <begin position="1"/>
        <end position="46"/>
    </location>
</feature>
<reference evidence="2" key="2">
    <citation type="submission" date="2021-09" db="EMBL/GenBank/DDBJ databases">
        <authorList>
            <person name="Jia N."/>
            <person name="Wang J."/>
            <person name="Shi W."/>
            <person name="Du L."/>
            <person name="Sun Y."/>
            <person name="Zhan W."/>
            <person name="Jiang J."/>
            <person name="Wang Q."/>
            <person name="Zhang B."/>
            <person name="Ji P."/>
            <person name="Sakyi L.B."/>
            <person name="Cui X."/>
            <person name="Yuan T."/>
            <person name="Jiang B."/>
            <person name="Yang W."/>
            <person name="Lam T.T.-Y."/>
            <person name="Chang Q."/>
            <person name="Ding S."/>
            <person name="Wang X."/>
            <person name="Zhu J."/>
            <person name="Ruan X."/>
            <person name="Zhao L."/>
            <person name="Wei J."/>
            <person name="Que T."/>
            <person name="Du C."/>
            <person name="Cheng J."/>
            <person name="Dai P."/>
            <person name="Han X."/>
            <person name="Huang E."/>
            <person name="Gao Y."/>
            <person name="Liu J."/>
            <person name="Shao H."/>
            <person name="Ye R."/>
            <person name="Li L."/>
            <person name="Wei W."/>
            <person name="Wang X."/>
            <person name="Wang C."/>
            <person name="Huo Q."/>
            <person name="Li W."/>
            <person name="Guo W."/>
            <person name="Chen H."/>
            <person name="Chen S."/>
            <person name="Zhou L."/>
            <person name="Zhou L."/>
            <person name="Ni X."/>
            <person name="Tian J."/>
            <person name="Zhou Y."/>
            <person name="Sheng Y."/>
            <person name="Liu T."/>
            <person name="Pan Y."/>
            <person name="Xia L."/>
            <person name="Li J."/>
            <person name="Zhao F."/>
            <person name="Cao W."/>
        </authorList>
    </citation>
    <scope>NUCLEOTIDE SEQUENCE</scope>
    <source>
        <strain evidence="2">Rsan-2018</strain>
        <tissue evidence="2">Larvae</tissue>
    </source>
</reference>
<gene>
    <name evidence="2" type="ORF">HPB52_022966</name>
</gene>
<proteinExistence type="predicted"/>
<evidence type="ECO:0000313" key="3">
    <source>
        <dbReference type="Proteomes" id="UP000821837"/>
    </source>
</evidence>
<dbReference type="Proteomes" id="UP000821837">
    <property type="component" value="Unassembled WGS sequence"/>
</dbReference>
<dbReference type="AlphaFoldDB" id="A0A9D4PKD0"/>
<comment type="caution">
    <text evidence="2">The sequence shown here is derived from an EMBL/GenBank/DDBJ whole genome shotgun (WGS) entry which is preliminary data.</text>
</comment>
<reference evidence="2" key="1">
    <citation type="journal article" date="2020" name="Cell">
        <title>Large-Scale Comparative Analyses of Tick Genomes Elucidate Their Genetic Diversity and Vector Capacities.</title>
        <authorList>
            <consortium name="Tick Genome and Microbiome Consortium (TIGMIC)"/>
            <person name="Jia N."/>
            <person name="Wang J."/>
            <person name="Shi W."/>
            <person name="Du L."/>
            <person name="Sun Y."/>
            <person name="Zhan W."/>
            <person name="Jiang J.F."/>
            <person name="Wang Q."/>
            <person name="Zhang B."/>
            <person name="Ji P."/>
            <person name="Bell-Sakyi L."/>
            <person name="Cui X.M."/>
            <person name="Yuan T.T."/>
            <person name="Jiang B.G."/>
            <person name="Yang W.F."/>
            <person name="Lam T.T."/>
            <person name="Chang Q.C."/>
            <person name="Ding S.J."/>
            <person name="Wang X.J."/>
            <person name="Zhu J.G."/>
            <person name="Ruan X.D."/>
            <person name="Zhao L."/>
            <person name="Wei J.T."/>
            <person name="Ye R.Z."/>
            <person name="Que T.C."/>
            <person name="Du C.H."/>
            <person name="Zhou Y.H."/>
            <person name="Cheng J.X."/>
            <person name="Dai P.F."/>
            <person name="Guo W.B."/>
            <person name="Han X.H."/>
            <person name="Huang E.J."/>
            <person name="Li L.F."/>
            <person name="Wei W."/>
            <person name="Gao Y.C."/>
            <person name="Liu J.Z."/>
            <person name="Shao H.Z."/>
            <person name="Wang X."/>
            <person name="Wang C.C."/>
            <person name="Yang T.C."/>
            <person name="Huo Q.B."/>
            <person name="Li W."/>
            <person name="Chen H.Y."/>
            <person name="Chen S.E."/>
            <person name="Zhou L.G."/>
            <person name="Ni X.B."/>
            <person name="Tian J.H."/>
            <person name="Sheng Y."/>
            <person name="Liu T."/>
            <person name="Pan Y.S."/>
            <person name="Xia L.Y."/>
            <person name="Li J."/>
            <person name="Zhao F."/>
            <person name="Cao W.C."/>
        </authorList>
    </citation>
    <scope>NUCLEOTIDE SEQUENCE</scope>
    <source>
        <strain evidence="2">Rsan-2018</strain>
    </source>
</reference>
<keyword evidence="3" id="KW-1185">Reference proteome</keyword>
<feature type="compositionally biased region" description="Basic residues" evidence="1">
    <location>
        <begin position="95"/>
        <end position="117"/>
    </location>
</feature>
<feature type="compositionally biased region" description="Polar residues" evidence="1">
    <location>
        <begin position="1"/>
        <end position="10"/>
    </location>
</feature>
<evidence type="ECO:0000313" key="2">
    <source>
        <dbReference type="EMBL" id="KAH7944640.1"/>
    </source>
</evidence>